<name>A0A6H5G3R9_9HEMI</name>
<sequence>PLAFTSQLLPDYWSKPLLLHRENQYRTTRFASKTISSSAVEKKNEKKKIFILKTRNQPHQLLDRKDSRTKHPATVNIGKAEGSGRKDFVGSGWSLSGWAASRCSGRVTPHVLWRGCRPHYPPSTGAMIHNKNYRRARTASEMIRMSPWIRKQNRYNEKDSHLPAVKYLQSHSPNILGRSCIVPIVLFHYNILNQCKQMTLPHTRLICAIYMDLHQ</sequence>
<proteinExistence type="predicted"/>
<dbReference type="AlphaFoldDB" id="A0A6H5G3R9"/>
<dbReference type="EMBL" id="CADCXU010004969">
    <property type="protein sequence ID" value="CAA9996773.1"/>
    <property type="molecule type" value="Genomic_DNA"/>
</dbReference>
<feature type="non-terminal residue" evidence="1">
    <location>
        <position position="1"/>
    </location>
</feature>
<accession>A0A6H5G3R9</accession>
<gene>
    <name evidence="1" type="ORF">NTEN_LOCUS3202</name>
</gene>
<reference evidence="1 2" key="1">
    <citation type="submission" date="2020-02" db="EMBL/GenBank/DDBJ databases">
        <authorList>
            <person name="Ferguson B K."/>
        </authorList>
    </citation>
    <scope>NUCLEOTIDE SEQUENCE [LARGE SCALE GENOMIC DNA]</scope>
</reference>
<protein>
    <submittedName>
        <fullName evidence="1">Uncharacterized protein</fullName>
    </submittedName>
</protein>
<evidence type="ECO:0000313" key="2">
    <source>
        <dbReference type="Proteomes" id="UP000479000"/>
    </source>
</evidence>
<evidence type="ECO:0000313" key="1">
    <source>
        <dbReference type="EMBL" id="CAA9996773.1"/>
    </source>
</evidence>
<organism evidence="1 2">
    <name type="scientific">Nesidiocoris tenuis</name>
    <dbReference type="NCBI Taxonomy" id="355587"/>
    <lineage>
        <taxon>Eukaryota</taxon>
        <taxon>Metazoa</taxon>
        <taxon>Ecdysozoa</taxon>
        <taxon>Arthropoda</taxon>
        <taxon>Hexapoda</taxon>
        <taxon>Insecta</taxon>
        <taxon>Pterygota</taxon>
        <taxon>Neoptera</taxon>
        <taxon>Paraneoptera</taxon>
        <taxon>Hemiptera</taxon>
        <taxon>Heteroptera</taxon>
        <taxon>Panheteroptera</taxon>
        <taxon>Cimicomorpha</taxon>
        <taxon>Miridae</taxon>
        <taxon>Dicyphina</taxon>
        <taxon>Nesidiocoris</taxon>
    </lineage>
</organism>
<dbReference type="Proteomes" id="UP000479000">
    <property type="component" value="Unassembled WGS sequence"/>
</dbReference>
<keyword evidence="2" id="KW-1185">Reference proteome</keyword>